<dbReference type="Gene3D" id="3.40.50.1000">
    <property type="entry name" value="HAD superfamily/HAD-like"/>
    <property type="match status" value="1"/>
</dbReference>
<evidence type="ECO:0000313" key="2">
    <source>
        <dbReference type="Proteomes" id="UP000823604"/>
    </source>
</evidence>
<dbReference type="Gene3D" id="1.10.150.240">
    <property type="entry name" value="Putative phosphatase, domain 2"/>
    <property type="match status" value="1"/>
</dbReference>
<dbReference type="CDD" id="cd02603">
    <property type="entry name" value="HAD_sEH-N_like"/>
    <property type="match status" value="1"/>
</dbReference>
<reference evidence="1" key="1">
    <citation type="submission" date="2020-10" db="EMBL/GenBank/DDBJ databases">
        <authorList>
            <person name="Gilroy R."/>
        </authorList>
    </citation>
    <scope>NUCLEOTIDE SEQUENCE</scope>
    <source>
        <strain evidence="1">B1-8020</strain>
    </source>
</reference>
<proteinExistence type="predicted"/>
<accession>A0A9D9IG82</accession>
<dbReference type="Pfam" id="PF00702">
    <property type="entry name" value="Hydrolase"/>
    <property type="match status" value="1"/>
</dbReference>
<dbReference type="InterPro" id="IPR036412">
    <property type="entry name" value="HAD-like_sf"/>
</dbReference>
<dbReference type="SFLD" id="SFLDS00003">
    <property type="entry name" value="Haloacid_Dehalogenase"/>
    <property type="match status" value="1"/>
</dbReference>
<dbReference type="PANTHER" id="PTHR43611:SF3">
    <property type="entry name" value="FLAVIN MONONUCLEOTIDE HYDROLASE 1, CHLOROPLATIC"/>
    <property type="match status" value="1"/>
</dbReference>
<organism evidence="1 2">
    <name type="scientific">Candidatus Merdivivens pullicola</name>
    <dbReference type="NCBI Taxonomy" id="2840872"/>
    <lineage>
        <taxon>Bacteria</taxon>
        <taxon>Pseudomonadati</taxon>
        <taxon>Bacteroidota</taxon>
        <taxon>Bacteroidia</taxon>
        <taxon>Bacteroidales</taxon>
        <taxon>Muribaculaceae</taxon>
        <taxon>Muribaculaceae incertae sedis</taxon>
        <taxon>Candidatus Merdivivens</taxon>
    </lineage>
</organism>
<dbReference type="AlphaFoldDB" id="A0A9D9IG82"/>
<dbReference type="NCBIfam" id="TIGR01509">
    <property type="entry name" value="HAD-SF-IA-v3"/>
    <property type="match status" value="1"/>
</dbReference>
<protein>
    <submittedName>
        <fullName evidence="1">HAD family phosphatase</fullName>
    </submittedName>
</protein>
<evidence type="ECO:0000313" key="1">
    <source>
        <dbReference type="EMBL" id="MBO8472184.1"/>
    </source>
</evidence>
<dbReference type="EMBL" id="JADIMA010000008">
    <property type="protein sequence ID" value="MBO8472184.1"/>
    <property type="molecule type" value="Genomic_DNA"/>
</dbReference>
<gene>
    <name evidence="1" type="ORF">IAB81_00940</name>
</gene>
<name>A0A9D9IG82_9BACT</name>
<dbReference type="Proteomes" id="UP000823604">
    <property type="component" value="Unassembled WGS sequence"/>
</dbReference>
<dbReference type="InterPro" id="IPR023214">
    <property type="entry name" value="HAD_sf"/>
</dbReference>
<sequence>MIKNLVFDFGGVIADLDMQNAVSAFKALGIKDVETYLDPYLQSGPFLDVENGRTDAEGFTAKMREISGKALTERQVQEAWLAFITDIRQEKLDYILAARKRYRTFMLSNTNPFIMGWACSGQFPGGKPLDNYFDRMYFSYKIGYTKPSCEIFRYMIHDSGMSPDETLFVEDGAANIATAENMGFRTYRPENGEDWRKAIDKILDE</sequence>
<dbReference type="SFLD" id="SFLDG01129">
    <property type="entry name" value="C1.5:_HAD__Beta-PGM__Phosphata"/>
    <property type="match status" value="1"/>
</dbReference>
<dbReference type="PANTHER" id="PTHR43611">
    <property type="entry name" value="ALPHA-D-GLUCOSE 1-PHOSPHATE PHOSPHATASE"/>
    <property type="match status" value="1"/>
</dbReference>
<dbReference type="SUPFAM" id="SSF56784">
    <property type="entry name" value="HAD-like"/>
    <property type="match status" value="1"/>
</dbReference>
<comment type="caution">
    <text evidence="1">The sequence shown here is derived from an EMBL/GenBank/DDBJ whole genome shotgun (WGS) entry which is preliminary data.</text>
</comment>
<reference evidence="1" key="2">
    <citation type="journal article" date="2021" name="PeerJ">
        <title>Extensive microbial diversity within the chicken gut microbiome revealed by metagenomics and culture.</title>
        <authorList>
            <person name="Gilroy R."/>
            <person name="Ravi A."/>
            <person name="Getino M."/>
            <person name="Pursley I."/>
            <person name="Horton D.L."/>
            <person name="Alikhan N.F."/>
            <person name="Baker D."/>
            <person name="Gharbi K."/>
            <person name="Hall N."/>
            <person name="Watson M."/>
            <person name="Adriaenssens E.M."/>
            <person name="Foster-Nyarko E."/>
            <person name="Jarju S."/>
            <person name="Secka A."/>
            <person name="Antonio M."/>
            <person name="Oren A."/>
            <person name="Chaudhuri R.R."/>
            <person name="La Ragione R."/>
            <person name="Hildebrand F."/>
            <person name="Pallen M.J."/>
        </authorList>
    </citation>
    <scope>NUCLEOTIDE SEQUENCE</scope>
    <source>
        <strain evidence="1">B1-8020</strain>
    </source>
</reference>
<dbReference type="InterPro" id="IPR023198">
    <property type="entry name" value="PGP-like_dom2"/>
</dbReference>
<dbReference type="InterPro" id="IPR006439">
    <property type="entry name" value="HAD-SF_hydro_IA"/>
</dbReference>